<gene>
    <name evidence="2" type="ORF">ABOD76_09715</name>
</gene>
<evidence type="ECO:0000313" key="2">
    <source>
        <dbReference type="EMBL" id="XBV86563.1"/>
    </source>
</evidence>
<sequence length="340" mass="35719">MTLEDQLRTGGASGATWAWRQGGHAASGGLGTLRDEPAAIFPIYSITKTLIAAAVLQRVAEGVLQLDAPLLDQLQLNGTPGWLSWRPFTLREVLNHTAGLPDYGGLPAYHEAVRLQPGEPWSAEELLERVAPLPRPVGFAYSNIGYLLLRLLLEQLENQPLHRVLQRRLFEPLQLTHTRVAGTAADLAGLTPGHGRIWSAPHATAGLHGYHPGWVAHGLALSTAPELARLVEGVFSGPLVPAHLRAALQTAVPVHVSHPVFTSPGYGLGVMLDTASGLAGHGGGGPGYGAGALWQPLAADAGITAVALVNHDGSEAGLLLAHALIRQFTALAAPATDGRR</sequence>
<dbReference type="InterPro" id="IPR012338">
    <property type="entry name" value="Beta-lactam/transpept-like"/>
</dbReference>
<protein>
    <submittedName>
        <fullName evidence="2">Serine hydrolase domain-containing protein</fullName>
        <ecNumber evidence="2">3.1.1.103</ecNumber>
    </submittedName>
</protein>
<dbReference type="SUPFAM" id="SSF56601">
    <property type="entry name" value="beta-lactamase/transpeptidase-like"/>
    <property type="match status" value="1"/>
</dbReference>
<dbReference type="AlphaFoldDB" id="A0AAU7UF75"/>
<dbReference type="Pfam" id="PF00144">
    <property type="entry name" value="Beta-lactamase"/>
    <property type="match status" value="1"/>
</dbReference>
<dbReference type="InterPro" id="IPR001466">
    <property type="entry name" value="Beta-lactam-related"/>
</dbReference>
<dbReference type="GO" id="GO:0016787">
    <property type="term" value="F:hydrolase activity"/>
    <property type="evidence" value="ECO:0007669"/>
    <property type="project" value="UniProtKB-KW"/>
</dbReference>
<reference evidence="2" key="1">
    <citation type="submission" date="2024-06" db="EMBL/GenBank/DDBJ databases">
        <title>Draft Genome Sequence of Deinococcus sonorensis Type Strain KR-87, a Biofilm Producing Representative of the Genus Deinococcus.</title>
        <authorList>
            <person name="Boren L.S."/>
            <person name="Grosso R.A."/>
            <person name="Hugenberg-Cox A.N."/>
            <person name="Hill J.T.E."/>
            <person name="Albert C.M."/>
            <person name="Tuohy J.M."/>
        </authorList>
    </citation>
    <scope>NUCLEOTIDE SEQUENCE</scope>
    <source>
        <strain evidence="2">KR-87</strain>
    </source>
</reference>
<dbReference type="InterPro" id="IPR050491">
    <property type="entry name" value="AmpC-like"/>
</dbReference>
<dbReference type="EC" id="3.1.1.103" evidence="2"/>
<dbReference type="PANTHER" id="PTHR46825">
    <property type="entry name" value="D-ALANYL-D-ALANINE-CARBOXYPEPTIDASE/ENDOPEPTIDASE AMPH"/>
    <property type="match status" value="1"/>
</dbReference>
<feature type="domain" description="Beta-lactamase-related" evidence="1">
    <location>
        <begin position="10"/>
        <end position="325"/>
    </location>
</feature>
<dbReference type="KEGG" id="dsc:ABOD76_09715"/>
<dbReference type="Gene3D" id="3.40.710.10">
    <property type="entry name" value="DD-peptidase/beta-lactamase superfamily"/>
    <property type="match status" value="1"/>
</dbReference>
<evidence type="ECO:0000259" key="1">
    <source>
        <dbReference type="Pfam" id="PF00144"/>
    </source>
</evidence>
<proteinExistence type="predicted"/>
<organism evidence="2">
    <name type="scientific">Deinococcus sonorensis KR-87</name>
    <dbReference type="NCBI Taxonomy" id="694439"/>
    <lineage>
        <taxon>Bacteria</taxon>
        <taxon>Thermotogati</taxon>
        <taxon>Deinococcota</taxon>
        <taxon>Deinococci</taxon>
        <taxon>Deinococcales</taxon>
        <taxon>Deinococcaceae</taxon>
        <taxon>Deinococcus</taxon>
    </lineage>
</organism>
<keyword evidence="2" id="KW-0378">Hydrolase</keyword>
<dbReference type="RefSeq" id="WP_350244635.1">
    <property type="nucleotide sequence ID" value="NZ_CP158299.1"/>
</dbReference>
<name>A0AAU7UF75_9DEIO</name>
<dbReference type="PANTHER" id="PTHR46825:SF7">
    <property type="entry name" value="D-ALANYL-D-ALANINE CARBOXYPEPTIDASE"/>
    <property type="match status" value="1"/>
</dbReference>
<dbReference type="EMBL" id="CP158299">
    <property type="protein sequence ID" value="XBV86563.1"/>
    <property type="molecule type" value="Genomic_DNA"/>
</dbReference>
<accession>A0AAU7UF75</accession>